<reference evidence="3 4" key="1">
    <citation type="submission" date="2019-02" db="EMBL/GenBank/DDBJ databases">
        <title>Genomic Encyclopedia of Type Strains, Phase IV (KMG-IV): sequencing the most valuable type-strain genomes for metagenomic binning, comparative biology and taxonomic classification.</title>
        <authorList>
            <person name="Goeker M."/>
        </authorList>
    </citation>
    <scope>NUCLEOTIDE SEQUENCE [LARGE SCALE GENOMIC DNA]</scope>
    <source>
        <strain evidence="3 4">DSM 101727</strain>
    </source>
</reference>
<dbReference type="GO" id="GO:0016829">
    <property type="term" value="F:lyase activity"/>
    <property type="evidence" value="ECO:0007669"/>
    <property type="project" value="UniProtKB-KW"/>
</dbReference>
<proteinExistence type="predicted"/>
<feature type="domain" description="Alginate lyase 2" evidence="2">
    <location>
        <begin position="45"/>
        <end position="247"/>
    </location>
</feature>
<accession>A0A4Q7KJJ0</accession>
<evidence type="ECO:0000259" key="2">
    <source>
        <dbReference type="Pfam" id="PF08787"/>
    </source>
</evidence>
<evidence type="ECO:0000256" key="1">
    <source>
        <dbReference type="SAM" id="SignalP"/>
    </source>
</evidence>
<dbReference type="PROSITE" id="PS51318">
    <property type="entry name" value="TAT"/>
    <property type="match status" value="1"/>
</dbReference>
<sequence length="248" mass="26669">MGVTSRRRVIVGGVLAAALLAATGVAANAAQSTPRATADVPADVLDLTNWKLQLPTGEDGKVDEVEQPELGKYTSEHFRLNDARDAVVFSAPTDGAHTGGSKYARSELREMKGSEKASWSTSEGTHTMVIKQAITHLPADRPHVVAGQVHGTSDDLMVFRLEGTKLYVTNQDDSHHKLITDSYKLGEQFEAKFVAHDGKIEAYYNGQLQTSVEIASDTAYFKAGVYPQSDTGSSHGEVVINSLTVTHS</sequence>
<dbReference type="Proteomes" id="UP000294257">
    <property type="component" value="Unassembled WGS sequence"/>
</dbReference>
<organism evidence="3 4">
    <name type="scientific">Herbihabitans rhizosphaerae</name>
    <dbReference type="NCBI Taxonomy" id="1872711"/>
    <lineage>
        <taxon>Bacteria</taxon>
        <taxon>Bacillati</taxon>
        <taxon>Actinomycetota</taxon>
        <taxon>Actinomycetes</taxon>
        <taxon>Pseudonocardiales</taxon>
        <taxon>Pseudonocardiaceae</taxon>
        <taxon>Herbihabitans</taxon>
    </lineage>
</organism>
<dbReference type="Pfam" id="PF08787">
    <property type="entry name" value="Alginate_lyase2"/>
    <property type="match status" value="1"/>
</dbReference>
<keyword evidence="4" id="KW-1185">Reference proteome</keyword>
<evidence type="ECO:0000313" key="3">
    <source>
        <dbReference type="EMBL" id="RZS36595.1"/>
    </source>
</evidence>
<dbReference type="AlphaFoldDB" id="A0A4Q7KJJ0"/>
<name>A0A4Q7KJJ0_9PSEU</name>
<dbReference type="RefSeq" id="WP_130346064.1">
    <property type="nucleotide sequence ID" value="NZ_SGWQ01000007.1"/>
</dbReference>
<keyword evidence="3" id="KW-0456">Lyase</keyword>
<evidence type="ECO:0000313" key="4">
    <source>
        <dbReference type="Proteomes" id="UP000294257"/>
    </source>
</evidence>
<dbReference type="InterPro" id="IPR013320">
    <property type="entry name" value="ConA-like_dom_sf"/>
</dbReference>
<dbReference type="OrthoDB" id="273319at2"/>
<protein>
    <submittedName>
        <fullName evidence="3">Alginate lyase</fullName>
    </submittedName>
</protein>
<dbReference type="InterPro" id="IPR006311">
    <property type="entry name" value="TAT_signal"/>
</dbReference>
<feature type="chain" id="PRO_5020184476" evidence="1">
    <location>
        <begin position="30"/>
        <end position="248"/>
    </location>
</feature>
<comment type="caution">
    <text evidence="3">The sequence shown here is derived from an EMBL/GenBank/DDBJ whole genome shotgun (WGS) entry which is preliminary data.</text>
</comment>
<dbReference type="Gene3D" id="2.60.120.200">
    <property type="match status" value="1"/>
</dbReference>
<gene>
    <name evidence="3" type="ORF">EV193_107276</name>
</gene>
<keyword evidence="1" id="KW-0732">Signal</keyword>
<dbReference type="InterPro" id="IPR014895">
    <property type="entry name" value="Alginate_lyase_2"/>
</dbReference>
<dbReference type="SUPFAM" id="SSF49899">
    <property type="entry name" value="Concanavalin A-like lectins/glucanases"/>
    <property type="match status" value="1"/>
</dbReference>
<dbReference type="EMBL" id="SGWQ01000007">
    <property type="protein sequence ID" value="RZS36595.1"/>
    <property type="molecule type" value="Genomic_DNA"/>
</dbReference>
<feature type="signal peptide" evidence="1">
    <location>
        <begin position="1"/>
        <end position="29"/>
    </location>
</feature>